<dbReference type="STRING" id="137246.A0A401SK24"/>
<feature type="region of interest" description="Disordered" evidence="1">
    <location>
        <begin position="113"/>
        <end position="216"/>
    </location>
</feature>
<evidence type="ECO:0000256" key="2">
    <source>
        <dbReference type="SAM" id="Phobius"/>
    </source>
</evidence>
<feature type="region of interest" description="Disordered" evidence="1">
    <location>
        <begin position="252"/>
        <end position="286"/>
    </location>
</feature>
<organism evidence="3 4">
    <name type="scientific">Chiloscyllium punctatum</name>
    <name type="common">Brownbanded bambooshark</name>
    <name type="synonym">Hemiscyllium punctatum</name>
    <dbReference type="NCBI Taxonomy" id="137246"/>
    <lineage>
        <taxon>Eukaryota</taxon>
        <taxon>Metazoa</taxon>
        <taxon>Chordata</taxon>
        <taxon>Craniata</taxon>
        <taxon>Vertebrata</taxon>
        <taxon>Chondrichthyes</taxon>
        <taxon>Elasmobranchii</taxon>
        <taxon>Galeomorphii</taxon>
        <taxon>Galeoidea</taxon>
        <taxon>Orectolobiformes</taxon>
        <taxon>Hemiscylliidae</taxon>
        <taxon>Chiloscyllium</taxon>
    </lineage>
</organism>
<dbReference type="OrthoDB" id="10045204at2759"/>
<keyword evidence="2" id="KW-1133">Transmembrane helix</keyword>
<feature type="compositionally biased region" description="Basic and acidic residues" evidence="1">
    <location>
        <begin position="113"/>
        <end position="122"/>
    </location>
</feature>
<feature type="compositionally biased region" description="Polar residues" evidence="1">
    <location>
        <begin position="53"/>
        <end position="63"/>
    </location>
</feature>
<sequence>MMHRETDRSNVVKKFSSLSKLSSLDSENESSSLDSRVSSKQNTLPINDKNSELQENIVDSSPWDSEEEGLSKLKDVNEAKRPRSMNLSSLQILKSQTLSKDSHAPYKDLKETLKDAEPKDKYLPVPGKSKVRNRNESLPIPYQSSTAKEKVAMSNQVTQPSYSGWSDSSSETQSIFSTYEGVHNDNQKKNGEGKRDCKEEQKKRKGQNEETLKKNLRSLRIHHQSNQTSSHMLSKQNSVSSQLLVGQWEKERKATNMTQSEREENVTELGQTSPGFTEESSDPTNVGVTSEENVVVRILKDVASYKDNRQVYHFDFGHQYFYETKSEYTENCINNLADWSDDAIRQCWRSLFAVVRIMVNAFILFLIELITFLCRSVFHVLLVGLLTVIGDHLLKPLLVSLFNSLMQPIMIFLLNIFIGIRNLLNPLIDIFRRLLMQIAAVLHAFRLVEVNLNRTPSQYQVV</sequence>
<keyword evidence="4" id="KW-1185">Reference proteome</keyword>
<dbReference type="EMBL" id="BEZZ01000322">
    <property type="protein sequence ID" value="GCC30738.1"/>
    <property type="molecule type" value="Genomic_DNA"/>
</dbReference>
<feature type="compositionally biased region" description="Basic and acidic residues" evidence="1">
    <location>
        <begin position="252"/>
        <end position="265"/>
    </location>
</feature>
<dbReference type="OMA" id="INNLADW"/>
<evidence type="ECO:0000313" key="3">
    <source>
        <dbReference type="EMBL" id="GCC30738.1"/>
    </source>
</evidence>
<reference evidence="3 4" key="1">
    <citation type="journal article" date="2018" name="Nat. Ecol. Evol.">
        <title>Shark genomes provide insights into elasmobranch evolution and the origin of vertebrates.</title>
        <authorList>
            <person name="Hara Y"/>
            <person name="Yamaguchi K"/>
            <person name="Onimaru K"/>
            <person name="Kadota M"/>
            <person name="Koyanagi M"/>
            <person name="Keeley SD"/>
            <person name="Tatsumi K"/>
            <person name="Tanaka K"/>
            <person name="Motone F"/>
            <person name="Kageyama Y"/>
            <person name="Nozu R"/>
            <person name="Adachi N"/>
            <person name="Nishimura O"/>
            <person name="Nakagawa R"/>
            <person name="Tanegashima C"/>
            <person name="Kiyatake I"/>
            <person name="Matsumoto R"/>
            <person name="Murakumo K"/>
            <person name="Nishida K"/>
            <person name="Terakita A"/>
            <person name="Kuratani S"/>
            <person name="Sato K"/>
            <person name="Hyodo S Kuraku.S."/>
        </authorList>
    </citation>
    <scope>NUCLEOTIDE SEQUENCE [LARGE SCALE GENOMIC DNA]</scope>
</reference>
<evidence type="ECO:0000256" key="1">
    <source>
        <dbReference type="SAM" id="MobiDB-lite"/>
    </source>
</evidence>
<feature type="compositionally biased region" description="Basic and acidic residues" evidence="1">
    <location>
        <begin position="182"/>
        <end position="213"/>
    </location>
</feature>
<feature type="transmembrane region" description="Helical" evidence="2">
    <location>
        <begin position="353"/>
        <end position="378"/>
    </location>
</feature>
<feature type="compositionally biased region" description="Polar residues" evidence="1">
    <location>
        <begin position="153"/>
        <end position="177"/>
    </location>
</feature>
<feature type="compositionally biased region" description="Low complexity" evidence="1">
    <location>
        <begin position="12"/>
        <end position="40"/>
    </location>
</feature>
<feature type="region of interest" description="Disordered" evidence="1">
    <location>
        <begin position="1"/>
        <end position="88"/>
    </location>
</feature>
<name>A0A401SK24_CHIPU</name>
<protein>
    <submittedName>
        <fullName evidence="3">Uncharacterized protein</fullName>
    </submittedName>
</protein>
<proteinExistence type="predicted"/>
<gene>
    <name evidence="3" type="ORF">chiPu_0009192</name>
</gene>
<keyword evidence="2" id="KW-0812">Transmembrane</keyword>
<accession>A0A401SK24</accession>
<dbReference type="AlphaFoldDB" id="A0A401SK24"/>
<feature type="compositionally biased region" description="Basic and acidic residues" evidence="1">
    <location>
        <begin position="1"/>
        <end position="10"/>
    </location>
</feature>
<feature type="transmembrane region" description="Helical" evidence="2">
    <location>
        <begin position="398"/>
        <end position="418"/>
    </location>
</feature>
<evidence type="ECO:0000313" key="4">
    <source>
        <dbReference type="Proteomes" id="UP000287033"/>
    </source>
</evidence>
<keyword evidence="2" id="KW-0472">Membrane</keyword>
<feature type="compositionally biased region" description="Basic and acidic residues" evidence="1">
    <location>
        <begin position="69"/>
        <end position="81"/>
    </location>
</feature>
<comment type="caution">
    <text evidence="3">The sequence shown here is derived from an EMBL/GenBank/DDBJ whole genome shotgun (WGS) entry which is preliminary data.</text>
</comment>
<dbReference type="Proteomes" id="UP000287033">
    <property type="component" value="Unassembled WGS sequence"/>
</dbReference>